<dbReference type="EMBL" id="CM051400">
    <property type="protein sequence ID" value="KAJ4715689.1"/>
    <property type="molecule type" value="Genomic_DNA"/>
</dbReference>
<accession>A0ACC1XW86</accession>
<keyword evidence="2" id="KW-1185">Reference proteome</keyword>
<sequence length="311" mass="34126">MMSGDNFTDNSQKTRPVLGDVTNLPGKRGFSSVSDDLGRKSRDGYVKNTGNDSGDSAFAKKVRLQVENLVKEMCKSKSEVDSNEKNASLLEDKRENVVSNAPDKLNEMLDLGVTVAQAVVEDGVDGESTENDDVEEELFVGRACNDNDVVSGRLASSKSARLPNSQGSRSFELERCSGLKVDGCVNLNAGADMLKDCSCSFCLKAAYIWTDLHYQDIKGRISALKKSQKDASFLVQKYGRGKEADMSGMGNTNQSSKLESDLMSQWRSLFLHMEDIFGQESSQLQASFVTLKDLRENCKTDLERTTGMPSD</sequence>
<reference evidence="1 2" key="1">
    <citation type="journal article" date="2023" name="Science">
        <title>Complex scaffold remodeling in plant triterpene biosynthesis.</title>
        <authorList>
            <person name="De La Pena R."/>
            <person name="Hodgson H."/>
            <person name="Liu J.C."/>
            <person name="Stephenson M.J."/>
            <person name="Martin A.C."/>
            <person name="Owen C."/>
            <person name="Harkess A."/>
            <person name="Leebens-Mack J."/>
            <person name="Jimenez L.E."/>
            <person name="Osbourn A."/>
            <person name="Sattely E.S."/>
        </authorList>
    </citation>
    <scope>NUCLEOTIDE SEQUENCE [LARGE SCALE GENOMIC DNA]</scope>
    <source>
        <strain evidence="2">cv. JPN11</strain>
        <tissue evidence="1">Leaf</tissue>
    </source>
</reference>
<proteinExistence type="predicted"/>
<keyword evidence="1" id="KW-0240">DNA-directed RNA polymerase</keyword>
<protein>
    <submittedName>
        <fullName evidence="1">DNA-directed RNA polymerase subunit beta</fullName>
    </submittedName>
</protein>
<evidence type="ECO:0000313" key="2">
    <source>
        <dbReference type="Proteomes" id="UP001164539"/>
    </source>
</evidence>
<evidence type="ECO:0000313" key="1">
    <source>
        <dbReference type="EMBL" id="KAJ4715689.1"/>
    </source>
</evidence>
<dbReference type="Proteomes" id="UP001164539">
    <property type="component" value="Chromosome 7"/>
</dbReference>
<comment type="caution">
    <text evidence="1">The sequence shown here is derived from an EMBL/GenBank/DDBJ whole genome shotgun (WGS) entry which is preliminary data.</text>
</comment>
<name>A0ACC1XW86_MELAZ</name>
<gene>
    <name evidence="1" type="ORF">OWV82_014018</name>
</gene>
<organism evidence="1 2">
    <name type="scientific">Melia azedarach</name>
    <name type="common">Chinaberry tree</name>
    <dbReference type="NCBI Taxonomy" id="155640"/>
    <lineage>
        <taxon>Eukaryota</taxon>
        <taxon>Viridiplantae</taxon>
        <taxon>Streptophyta</taxon>
        <taxon>Embryophyta</taxon>
        <taxon>Tracheophyta</taxon>
        <taxon>Spermatophyta</taxon>
        <taxon>Magnoliopsida</taxon>
        <taxon>eudicotyledons</taxon>
        <taxon>Gunneridae</taxon>
        <taxon>Pentapetalae</taxon>
        <taxon>rosids</taxon>
        <taxon>malvids</taxon>
        <taxon>Sapindales</taxon>
        <taxon>Meliaceae</taxon>
        <taxon>Melia</taxon>
    </lineage>
</organism>
<keyword evidence="1" id="KW-0804">Transcription</keyword>